<keyword evidence="2" id="KW-1185">Reference proteome</keyword>
<proteinExistence type="predicted"/>
<dbReference type="KEGG" id="pgv:SL003B_3669"/>
<dbReference type="AlphaFoldDB" id="F2J2R6"/>
<dbReference type="HOGENOM" id="CLU_108008_0_1_5"/>
<dbReference type="Proteomes" id="UP000008130">
    <property type="component" value="Chromosome"/>
</dbReference>
<organism evidence="1 2">
    <name type="scientific">Polymorphum gilvum (strain LMG 25793 / CGMCC 1.9160 / SL003B-26A1)</name>
    <dbReference type="NCBI Taxonomy" id="991905"/>
    <lineage>
        <taxon>Bacteria</taxon>
        <taxon>Pseudomonadati</taxon>
        <taxon>Pseudomonadota</taxon>
        <taxon>Alphaproteobacteria</taxon>
        <taxon>Rhodobacterales</taxon>
        <taxon>Paracoccaceae</taxon>
        <taxon>Polymorphum</taxon>
    </lineage>
</organism>
<name>F2J2R6_POLGS</name>
<evidence type="ECO:0008006" key="3">
    <source>
        <dbReference type="Google" id="ProtNLM"/>
    </source>
</evidence>
<protein>
    <recommendedName>
        <fullName evidence="3">Flp pilus assembly protein TadG</fullName>
    </recommendedName>
</protein>
<accession>F2J2R6</accession>
<reference evidence="1 2" key="1">
    <citation type="journal article" date="2011" name="J. Bacteriol.">
        <title>Complete genome sequence of Polymorphum gilvum SL003B-26A1T, a crude oil-degrading bacterium from oil-polluted saline soil.</title>
        <authorList>
            <person name="Li S.G."/>
            <person name="Tang Y.Q."/>
            <person name="Nie Y."/>
            <person name="Cai M."/>
            <person name="Wu X.L."/>
        </authorList>
    </citation>
    <scope>NUCLEOTIDE SEQUENCE [LARGE SCALE GENOMIC DNA]</scope>
    <source>
        <strain evidence="2">LMG 25793 / CGMCC 1.9160 / SL003B-26A1</strain>
    </source>
</reference>
<sequence>MEFALILPFLLVLMIGIAETTTGLNYKRKISQIASSLADLVAQTEKVNSSEMSDIIKATEAIMEPYSTSGLQVIVASIAFDKDGNPQVVWSVDENKGTPWAKGSVPPIAIPDALKLANTYLVVGFSSYTYVPTFASMLQNIFPRAASIDLEDTYFLRPRLSESVSYN</sequence>
<evidence type="ECO:0000313" key="1">
    <source>
        <dbReference type="EMBL" id="ADZ72090.1"/>
    </source>
</evidence>
<dbReference type="STRING" id="991905.SL003B_3669"/>
<dbReference type="EMBL" id="CP002568">
    <property type="protein sequence ID" value="ADZ72090.1"/>
    <property type="molecule type" value="Genomic_DNA"/>
</dbReference>
<gene>
    <name evidence="1" type="ordered locus">SL003B_3669</name>
</gene>
<evidence type="ECO:0000313" key="2">
    <source>
        <dbReference type="Proteomes" id="UP000008130"/>
    </source>
</evidence>
<dbReference type="eggNOG" id="COG4961">
    <property type="taxonomic scope" value="Bacteria"/>
</dbReference>